<organism evidence="4 5">
    <name type="scientific">Salipiger pallidus</name>
    <dbReference type="NCBI Taxonomy" id="1775170"/>
    <lineage>
        <taxon>Bacteria</taxon>
        <taxon>Pseudomonadati</taxon>
        <taxon>Pseudomonadota</taxon>
        <taxon>Alphaproteobacteria</taxon>
        <taxon>Rhodobacterales</taxon>
        <taxon>Roseobacteraceae</taxon>
        <taxon>Salipiger</taxon>
    </lineage>
</organism>
<feature type="compositionally biased region" description="Basic and acidic residues" evidence="2">
    <location>
        <begin position="275"/>
        <end position="287"/>
    </location>
</feature>
<protein>
    <recommendedName>
        <fullName evidence="3">Flagellar motor switch protein FliN-like C-terminal domain-containing protein</fullName>
    </recommendedName>
</protein>
<dbReference type="Gene3D" id="2.30.330.10">
    <property type="entry name" value="SpoA-like"/>
    <property type="match status" value="1"/>
</dbReference>
<dbReference type="SUPFAM" id="SSF101801">
    <property type="entry name" value="Surface presentation of antigens (SPOA)"/>
    <property type="match status" value="1"/>
</dbReference>
<dbReference type="GO" id="GO:0009425">
    <property type="term" value="C:bacterial-type flagellum basal body"/>
    <property type="evidence" value="ECO:0007669"/>
    <property type="project" value="InterPro"/>
</dbReference>
<feature type="region of interest" description="Disordered" evidence="2">
    <location>
        <begin position="272"/>
        <end position="306"/>
    </location>
</feature>
<dbReference type="GO" id="GO:0003774">
    <property type="term" value="F:cytoskeletal motor activity"/>
    <property type="evidence" value="ECO:0007669"/>
    <property type="project" value="InterPro"/>
</dbReference>
<dbReference type="RefSeq" id="WP_188791837.1">
    <property type="nucleotide sequence ID" value="NZ_BMJV01000009.1"/>
</dbReference>
<dbReference type="EMBL" id="BMJV01000009">
    <property type="protein sequence ID" value="GGG84096.1"/>
    <property type="molecule type" value="Genomic_DNA"/>
</dbReference>
<dbReference type="InterPro" id="IPR036429">
    <property type="entry name" value="SpoA-like_sf"/>
</dbReference>
<evidence type="ECO:0000313" key="4">
    <source>
        <dbReference type="EMBL" id="GGG84096.1"/>
    </source>
</evidence>
<dbReference type="InterPro" id="IPR001172">
    <property type="entry name" value="FliN_T3SS_HrcQb"/>
</dbReference>
<comment type="caution">
    <text evidence="4">The sequence shown here is derived from an EMBL/GenBank/DDBJ whole genome shotgun (WGS) entry which is preliminary data.</text>
</comment>
<dbReference type="Proteomes" id="UP000617145">
    <property type="component" value="Unassembled WGS sequence"/>
</dbReference>
<accession>A0A8J3EI08</accession>
<feature type="domain" description="Flagellar motor switch protein FliN-like C-terminal" evidence="3">
    <location>
        <begin position="313"/>
        <end position="372"/>
    </location>
</feature>
<reference evidence="4" key="2">
    <citation type="submission" date="2020-09" db="EMBL/GenBank/DDBJ databases">
        <authorList>
            <person name="Sun Q."/>
            <person name="Zhou Y."/>
        </authorList>
    </citation>
    <scope>NUCLEOTIDE SEQUENCE</scope>
    <source>
        <strain evidence="4">CGMCC 1.15762</strain>
    </source>
</reference>
<evidence type="ECO:0000313" key="5">
    <source>
        <dbReference type="Proteomes" id="UP000617145"/>
    </source>
</evidence>
<evidence type="ECO:0000256" key="2">
    <source>
        <dbReference type="SAM" id="MobiDB-lite"/>
    </source>
</evidence>
<dbReference type="GO" id="GO:0006935">
    <property type="term" value="P:chemotaxis"/>
    <property type="evidence" value="ECO:0007669"/>
    <property type="project" value="InterPro"/>
</dbReference>
<evidence type="ECO:0000259" key="3">
    <source>
        <dbReference type="Pfam" id="PF01052"/>
    </source>
</evidence>
<comment type="similarity">
    <text evidence="1">Belongs to the FliN/MopA/SpaO family.</text>
</comment>
<dbReference type="PRINTS" id="PR00956">
    <property type="entry name" value="FLGMOTORFLIN"/>
</dbReference>
<sequence>MTLMKHLTTTGGHPLVHPFHLPRRRIPASQVKLINRLAAAPVDLVLEDAFLGEITIQRDDTLLQDFIAAERISLVCEDVTFRLVLSQPVLQPLLKHRNVVEELPGLRRDTQLAALVVEHLLGGLLDRFEVASGLTVAMTSVDIASVPKAGTFSETAIPLRIGCALWDEPVACILSSTDYGAADILEELVDVIPRPKSDAPSKAAVLTGMADAVVLGPKLNMTRAELRELCPGDGVLLPPQASLVDELSLRIANHLTARCEIDSESRGLRLISAPEPDHSTPGARHDPTPGALHDPTKEFSPMSTDTARREGVLDDLPLTLSIELSRTEIPFHELERLWVGSIVSVPGAFDTDVTLLANGRRFARGELVAVEDADGSLRHGVRLTSFDDGRGAGADTDDA</sequence>
<dbReference type="GO" id="GO:0071973">
    <property type="term" value="P:bacterial-type flagellum-dependent cell motility"/>
    <property type="evidence" value="ECO:0007669"/>
    <property type="project" value="InterPro"/>
</dbReference>
<reference evidence="4" key="1">
    <citation type="journal article" date="2014" name="Int. J. Syst. Evol. Microbiol.">
        <title>Complete genome sequence of Corynebacterium casei LMG S-19264T (=DSM 44701T), isolated from a smear-ripened cheese.</title>
        <authorList>
            <consortium name="US DOE Joint Genome Institute (JGI-PGF)"/>
            <person name="Walter F."/>
            <person name="Albersmeier A."/>
            <person name="Kalinowski J."/>
            <person name="Ruckert C."/>
        </authorList>
    </citation>
    <scope>NUCLEOTIDE SEQUENCE</scope>
    <source>
        <strain evidence="4">CGMCC 1.15762</strain>
    </source>
</reference>
<proteinExistence type="inferred from homology"/>
<dbReference type="Pfam" id="PF01052">
    <property type="entry name" value="FliMN_C"/>
    <property type="match status" value="1"/>
</dbReference>
<dbReference type="InterPro" id="IPR001543">
    <property type="entry name" value="FliN-like_C"/>
</dbReference>
<name>A0A8J3EI08_9RHOB</name>
<evidence type="ECO:0000256" key="1">
    <source>
        <dbReference type="ARBA" id="ARBA00009226"/>
    </source>
</evidence>
<keyword evidence="5" id="KW-1185">Reference proteome</keyword>
<dbReference type="AlphaFoldDB" id="A0A8J3EI08"/>
<gene>
    <name evidence="4" type="ORF">GCM10011415_37690</name>
</gene>